<evidence type="ECO:0000313" key="2">
    <source>
        <dbReference type="Proteomes" id="UP000225379"/>
    </source>
</evidence>
<dbReference type="AlphaFoldDB" id="A0A2B8BP49"/>
<gene>
    <name evidence="1" type="ORF">CRT60_00715</name>
</gene>
<organism evidence="1 2">
    <name type="scientific">Azospirillum palustre</name>
    <dbReference type="NCBI Taxonomy" id="2044885"/>
    <lineage>
        <taxon>Bacteria</taxon>
        <taxon>Pseudomonadati</taxon>
        <taxon>Pseudomonadota</taxon>
        <taxon>Alphaproteobacteria</taxon>
        <taxon>Rhodospirillales</taxon>
        <taxon>Azospirillaceae</taxon>
        <taxon>Azospirillum</taxon>
    </lineage>
</organism>
<evidence type="ECO:0000313" key="1">
    <source>
        <dbReference type="EMBL" id="PGH59192.1"/>
    </source>
</evidence>
<proteinExistence type="predicted"/>
<protein>
    <submittedName>
        <fullName evidence="1">Uncharacterized protein</fullName>
    </submittedName>
</protein>
<reference evidence="2" key="1">
    <citation type="submission" date="2017-10" db="EMBL/GenBank/DDBJ databases">
        <authorList>
            <person name="Kravchenko I.K."/>
            <person name="Grouzdev D.S."/>
        </authorList>
    </citation>
    <scope>NUCLEOTIDE SEQUENCE [LARGE SCALE GENOMIC DNA]</scope>
    <source>
        <strain evidence="2">B2</strain>
    </source>
</reference>
<comment type="caution">
    <text evidence="1">The sequence shown here is derived from an EMBL/GenBank/DDBJ whole genome shotgun (WGS) entry which is preliminary data.</text>
</comment>
<dbReference type="Proteomes" id="UP000225379">
    <property type="component" value="Unassembled WGS sequence"/>
</dbReference>
<dbReference type="EMBL" id="PDKW01000036">
    <property type="protein sequence ID" value="PGH59192.1"/>
    <property type="molecule type" value="Genomic_DNA"/>
</dbReference>
<name>A0A2B8BP49_9PROT</name>
<accession>A0A2B8BP49</accession>
<keyword evidence="2" id="KW-1185">Reference proteome</keyword>
<sequence>MTAMTGPYHASPPVDAASLAPRANPVFTGTAAVPAGTATAPGLSVSGDADTGLFSPAADRLALATGGVERMRIDYLGNIQIGGNGIGGERFAINGFMTAGDTVHRGLYGPTGAGTVVVGSHSNSPVELRSNNLQRLRIETDGAVYHGNSVTAMIVDSASFLRLRSFTVATLPSAAAAGRLILVADGSSNRRLAISDGANWRFPDGALVA</sequence>